<organism evidence="2 3">
    <name type="scientific">Candidatus Niyogibacteria bacterium RIFCSPLOWO2_01_FULL_45_48</name>
    <dbReference type="NCBI Taxonomy" id="1801724"/>
    <lineage>
        <taxon>Bacteria</taxon>
        <taxon>Candidatus Niyogiibacteriota</taxon>
    </lineage>
</organism>
<sequence>MEEELQQKLKNLPQNLQDAIFSEDVANKIMAIGKKYSLAIDGIGDLNDETMNVIAGITHPRDYVSRLSKRLEVGADTAKNIAGDVNEQIFAPLRESLKSIHDIKETGTASQPTQPPAIKSPFEQKLEEKVFIPPLKTEVERAQKENRYPDKADPYREPKT</sequence>
<name>A0A1G2EV98_9BACT</name>
<accession>A0A1G2EV98</accession>
<dbReference type="EMBL" id="MHMQ01000033">
    <property type="protein sequence ID" value="OGZ29663.1"/>
    <property type="molecule type" value="Genomic_DNA"/>
</dbReference>
<evidence type="ECO:0000313" key="3">
    <source>
        <dbReference type="Proteomes" id="UP000177486"/>
    </source>
</evidence>
<dbReference type="AlphaFoldDB" id="A0A1G2EV98"/>
<reference evidence="2 3" key="1">
    <citation type="journal article" date="2016" name="Nat. Commun.">
        <title>Thousands of microbial genomes shed light on interconnected biogeochemical processes in an aquifer system.</title>
        <authorList>
            <person name="Anantharaman K."/>
            <person name="Brown C.T."/>
            <person name="Hug L.A."/>
            <person name="Sharon I."/>
            <person name="Castelle C.J."/>
            <person name="Probst A.J."/>
            <person name="Thomas B.C."/>
            <person name="Singh A."/>
            <person name="Wilkins M.J."/>
            <person name="Karaoz U."/>
            <person name="Brodie E.L."/>
            <person name="Williams K.H."/>
            <person name="Hubbard S.S."/>
            <person name="Banfield J.F."/>
        </authorList>
    </citation>
    <scope>NUCLEOTIDE SEQUENCE [LARGE SCALE GENOMIC DNA]</scope>
</reference>
<dbReference type="Proteomes" id="UP000177486">
    <property type="component" value="Unassembled WGS sequence"/>
</dbReference>
<feature type="compositionally biased region" description="Basic and acidic residues" evidence="1">
    <location>
        <begin position="137"/>
        <end position="160"/>
    </location>
</feature>
<gene>
    <name evidence="2" type="ORF">A2931_01165</name>
</gene>
<proteinExistence type="predicted"/>
<protein>
    <submittedName>
        <fullName evidence="2">Uncharacterized protein</fullName>
    </submittedName>
</protein>
<comment type="caution">
    <text evidence="2">The sequence shown here is derived from an EMBL/GenBank/DDBJ whole genome shotgun (WGS) entry which is preliminary data.</text>
</comment>
<feature type="region of interest" description="Disordered" evidence="1">
    <location>
        <begin position="103"/>
        <end position="160"/>
    </location>
</feature>
<evidence type="ECO:0000313" key="2">
    <source>
        <dbReference type="EMBL" id="OGZ29663.1"/>
    </source>
</evidence>
<evidence type="ECO:0000256" key="1">
    <source>
        <dbReference type="SAM" id="MobiDB-lite"/>
    </source>
</evidence>